<evidence type="ECO:0000259" key="9">
    <source>
        <dbReference type="PROSITE" id="PS51085"/>
    </source>
</evidence>
<feature type="domain" description="4Fe-4S Mo/W bis-MGD-type" evidence="11">
    <location>
        <begin position="397"/>
        <end position="456"/>
    </location>
</feature>
<organism evidence="13 14">
    <name type="scientific">Natrinema soli</name>
    <dbReference type="NCBI Taxonomy" id="1930624"/>
    <lineage>
        <taxon>Archaea</taxon>
        <taxon>Methanobacteriati</taxon>
        <taxon>Methanobacteriota</taxon>
        <taxon>Stenosarchaea group</taxon>
        <taxon>Halobacteria</taxon>
        <taxon>Halobacteriales</taxon>
        <taxon>Natrialbaceae</taxon>
        <taxon>Natrinema</taxon>
    </lineage>
</organism>
<dbReference type="GO" id="GO:0016491">
    <property type="term" value="F:oxidoreductase activity"/>
    <property type="evidence" value="ECO:0007669"/>
    <property type="project" value="UniProtKB-KW"/>
</dbReference>
<evidence type="ECO:0000259" key="11">
    <source>
        <dbReference type="PROSITE" id="PS51669"/>
    </source>
</evidence>
<evidence type="ECO:0000259" key="12">
    <source>
        <dbReference type="PROSITE" id="PS51839"/>
    </source>
</evidence>
<dbReference type="Pfam" id="PF00384">
    <property type="entry name" value="Molybdopterin"/>
    <property type="match status" value="1"/>
</dbReference>
<dbReference type="PROSITE" id="PS51085">
    <property type="entry name" value="2FE2S_FER_2"/>
    <property type="match status" value="1"/>
</dbReference>
<evidence type="ECO:0000256" key="3">
    <source>
        <dbReference type="ARBA" id="ARBA00022723"/>
    </source>
</evidence>
<dbReference type="Pfam" id="PF13510">
    <property type="entry name" value="Fer2_4"/>
    <property type="match status" value="1"/>
</dbReference>
<dbReference type="SMART" id="SM00929">
    <property type="entry name" value="NADH-G_4Fe-4S_3"/>
    <property type="match status" value="1"/>
</dbReference>
<dbReference type="SUPFAM" id="SSF54862">
    <property type="entry name" value="4Fe-4S ferredoxins"/>
    <property type="match status" value="1"/>
</dbReference>
<dbReference type="PROSITE" id="PS51379">
    <property type="entry name" value="4FE4S_FER_2"/>
    <property type="match status" value="2"/>
</dbReference>
<dbReference type="InterPro" id="IPR027467">
    <property type="entry name" value="MopterinOxRdtase_cofactor_BS"/>
</dbReference>
<dbReference type="InterPro" id="IPR017896">
    <property type="entry name" value="4Fe4S_Fe-S-bd"/>
</dbReference>
<protein>
    <submittedName>
        <fullName evidence="13">Molybdopterin-dependent oxidoreductase</fullName>
    </submittedName>
</protein>
<feature type="region of interest" description="Disordered" evidence="8">
    <location>
        <begin position="305"/>
        <end position="327"/>
    </location>
</feature>
<feature type="compositionally biased region" description="Gly residues" evidence="8">
    <location>
        <begin position="316"/>
        <end position="327"/>
    </location>
</feature>
<feature type="domain" description="4Fe-4S ferredoxin-type" evidence="10">
    <location>
        <begin position="203"/>
        <end position="222"/>
    </location>
</feature>
<feature type="domain" description="4Fe-4S ferredoxin-type" evidence="10">
    <location>
        <begin position="247"/>
        <end position="276"/>
    </location>
</feature>
<dbReference type="Pfam" id="PF10588">
    <property type="entry name" value="NADH-G_4Fe-4S_3"/>
    <property type="match status" value="1"/>
</dbReference>
<proteinExistence type="inferred from homology"/>
<dbReference type="Gene3D" id="3.40.50.740">
    <property type="match status" value="1"/>
</dbReference>
<evidence type="ECO:0000313" key="13">
    <source>
        <dbReference type="EMBL" id="MFC6767623.1"/>
    </source>
</evidence>
<evidence type="ECO:0000256" key="1">
    <source>
        <dbReference type="ARBA" id="ARBA00010312"/>
    </source>
</evidence>
<keyword evidence="5" id="KW-0560">Oxidoreductase</keyword>
<name>A0ABD5SRC8_9EURY</name>
<dbReference type="Gene3D" id="3.40.228.10">
    <property type="entry name" value="Dimethylsulfoxide Reductase, domain 2"/>
    <property type="match status" value="1"/>
</dbReference>
<keyword evidence="2" id="KW-0004">4Fe-4S</keyword>
<feature type="compositionally biased region" description="Polar residues" evidence="8">
    <location>
        <begin position="41"/>
        <end position="52"/>
    </location>
</feature>
<evidence type="ECO:0000259" key="10">
    <source>
        <dbReference type="PROSITE" id="PS51379"/>
    </source>
</evidence>
<dbReference type="RefSeq" id="WP_273740487.1">
    <property type="nucleotide sequence ID" value="NZ_JAQIVI010000404.1"/>
</dbReference>
<dbReference type="InterPro" id="IPR017900">
    <property type="entry name" value="4Fe4S_Fe_S_CS"/>
</dbReference>
<feature type="region of interest" description="Disordered" evidence="8">
    <location>
        <begin position="1"/>
        <end position="57"/>
    </location>
</feature>
<evidence type="ECO:0000313" key="14">
    <source>
        <dbReference type="Proteomes" id="UP001596383"/>
    </source>
</evidence>
<dbReference type="InterPro" id="IPR019574">
    <property type="entry name" value="NADH_UbQ_OxRdtase_Gsu_4Fe4S-bd"/>
</dbReference>
<keyword evidence="4" id="KW-0677">Repeat</keyword>
<evidence type="ECO:0000256" key="6">
    <source>
        <dbReference type="ARBA" id="ARBA00023004"/>
    </source>
</evidence>
<feature type="domain" description="4Fe-4S His(Cys)3-ligated-type" evidence="12">
    <location>
        <begin position="141"/>
        <end position="180"/>
    </location>
</feature>
<dbReference type="SUPFAM" id="SSF54292">
    <property type="entry name" value="2Fe-2S ferredoxin-like"/>
    <property type="match status" value="1"/>
</dbReference>
<dbReference type="Pfam" id="PF12838">
    <property type="entry name" value="Fer4_7"/>
    <property type="match status" value="1"/>
</dbReference>
<dbReference type="InterPro" id="IPR001041">
    <property type="entry name" value="2Fe-2S_ferredoxin-type"/>
</dbReference>
<dbReference type="InterPro" id="IPR050123">
    <property type="entry name" value="Prok_molybdopt-oxidoreductase"/>
</dbReference>
<dbReference type="Proteomes" id="UP001596383">
    <property type="component" value="Unassembled WGS sequence"/>
</dbReference>
<evidence type="ECO:0000256" key="4">
    <source>
        <dbReference type="ARBA" id="ARBA00022737"/>
    </source>
</evidence>
<dbReference type="Gene3D" id="3.10.20.740">
    <property type="match status" value="1"/>
</dbReference>
<gene>
    <name evidence="13" type="ORF">ACFQE6_22305</name>
</gene>
<dbReference type="Gene3D" id="2.20.25.90">
    <property type="entry name" value="ADC-like domains"/>
    <property type="match status" value="1"/>
</dbReference>
<keyword evidence="6" id="KW-0408">Iron</keyword>
<dbReference type="InterPro" id="IPR036010">
    <property type="entry name" value="2Fe-2S_ferredoxin-like_sf"/>
</dbReference>
<reference evidence="13 14" key="1">
    <citation type="journal article" date="2019" name="Int. J. Syst. Evol. Microbiol.">
        <title>The Global Catalogue of Microorganisms (GCM) 10K type strain sequencing project: providing services to taxonomists for standard genome sequencing and annotation.</title>
        <authorList>
            <consortium name="The Broad Institute Genomics Platform"/>
            <consortium name="The Broad Institute Genome Sequencing Center for Infectious Disease"/>
            <person name="Wu L."/>
            <person name="Ma J."/>
        </authorList>
    </citation>
    <scope>NUCLEOTIDE SEQUENCE [LARGE SCALE GENOMIC DNA]</scope>
    <source>
        <strain evidence="13 14">LMG 29247</strain>
    </source>
</reference>
<dbReference type="Gene3D" id="3.30.70.20">
    <property type="match status" value="1"/>
</dbReference>
<dbReference type="EMBL" id="JBHSWV010000404">
    <property type="protein sequence ID" value="MFC6767623.1"/>
    <property type="molecule type" value="Genomic_DNA"/>
</dbReference>
<keyword evidence="7" id="KW-0411">Iron-sulfur</keyword>
<comment type="caution">
    <text evidence="13">The sequence shown here is derived from an EMBL/GenBank/DDBJ whole genome shotgun (WGS) entry which is preliminary data.</text>
</comment>
<dbReference type="PANTHER" id="PTHR43105">
    <property type="entry name" value="RESPIRATORY NITRATE REDUCTASE"/>
    <property type="match status" value="1"/>
</dbReference>
<evidence type="ECO:0000256" key="5">
    <source>
        <dbReference type="ARBA" id="ARBA00023002"/>
    </source>
</evidence>
<feature type="non-terminal residue" evidence="13">
    <location>
        <position position="705"/>
    </location>
</feature>
<dbReference type="SMART" id="SM00926">
    <property type="entry name" value="Molybdop_Fe4S4"/>
    <property type="match status" value="1"/>
</dbReference>
<dbReference type="PROSITE" id="PS51669">
    <property type="entry name" value="4FE4S_MOW_BIS_MGD"/>
    <property type="match status" value="1"/>
</dbReference>
<comment type="similarity">
    <text evidence="1">Belongs to the prokaryotic molybdopterin-containing oxidoreductase family.</text>
</comment>
<evidence type="ECO:0000256" key="2">
    <source>
        <dbReference type="ARBA" id="ARBA00022485"/>
    </source>
</evidence>
<dbReference type="InterPro" id="IPR006656">
    <property type="entry name" value="Mopterin_OxRdtase"/>
</dbReference>
<evidence type="ECO:0000256" key="7">
    <source>
        <dbReference type="ARBA" id="ARBA00023014"/>
    </source>
</evidence>
<dbReference type="Pfam" id="PF04879">
    <property type="entry name" value="Molybdop_Fe4S4"/>
    <property type="match status" value="1"/>
</dbReference>
<keyword evidence="3" id="KW-0479">Metal-binding</keyword>
<dbReference type="GO" id="GO:0051539">
    <property type="term" value="F:4 iron, 4 sulfur cluster binding"/>
    <property type="evidence" value="ECO:0007669"/>
    <property type="project" value="UniProtKB-KW"/>
</dbReference>
<sequence length="705" mass="75307">MSTDEPLPRVPAIDDHQEQTPVTATFETGTANDPPAGTGGENPTTLSINGKSVSVPPDSTVIDAMQAVDDETVTVDPGADGLEDADVPALCHYDRDGDSSDEIGPRSECRTCMVETEEHGLVPSCSFPAEDGLSVRTDTPDAEESRSVNLDLVLSNHNLRCTTCNGNGRCELQDAAISEGVDHPRYGVFADRDEYEPLDDTSSFIQIDRNKCILCNRCVEGCNDVQVEGVLRIEGHGEDTRIGFQSDAETMADSECVSCGHCATVCPTGAFTEKGIGGAATLPLPGFTQRNSIGTVLETDDVETLDDTTAPNRSPGPGGVGAGAEGVAGATGTGDATGVARFMQGARKRATELAGEYGRKAMIAGEHTAESIAMNTIPEGRLFDIADFVSDARLSRIDTEETTCGFCAVGCRFEMWGKDGDAIGVQPVDDPAAAPANDFSTCVKGKFGHEFANSDERLTEPLVRTDSGEFEPVSWEEALEYVAENLRAIRDDHGVDAVSCLASSKGSNEEAYLVQKFARQVLGTKNIDNCARLCHSSTVAALQQTLGYGAMTNRINEDVGEADAYLITGSNTTESHPVLATRIKQNVRDGADLVVFDPRQIGIAEHADQYTRTEPGYDVAWINGLIRYIIENDLHDEAFIERNTTGFEDLREKVQPYTPERVEAVADVPAAELESAAETLAAAETVVFGWAMGMTQSSNGTQNLL</sequence>
<accession>A0ABD5SRC8</accession>
<evidence type="ECO:0000256" key="8">
    <source>
        <dbReference type="SAM" id="MobiDB-lite"/>
    </source>
</evidence>
<dbReference type="InterPro" id="IPR006963">
    <property type="entry name" value="Mopterin_OxRdtase_4Fe-4S_dom"/>
</dbReference>
<dbReference type="FunFam" id="3.30.70.20:FF:000035">
    <property type="entry name" value="Iron hydrogenase 1"/>
    <property type="match status" value="1"/>
</dbReference>
<dbReference type="PROSITE" id="PS00551">
    <property type="entry name" value="MOLYBDOPTERIN_PROK_1"/>
    <property type="match status" value="1"/>
</dbReference>
<dbReference type="PANTHER" id="PTHR43105:SF14">
    <property type="entry name" value="FORMATE DEHYDROGENASE H"/>
    <property type="match status" value="1"/>
</dbReference>
<dbReference type="SUPFAM" id="SSF53706">
    <property type="entry name" value="Formate dehydrogenase/DMSO reductase, domains 1-3"/>
    <property type="match status" value="1"/>
</dbReference>
<dbReference type="PROSITE" id="PS00198">
    <property type="entry name" value="4FE4S_FER_1"/>
    <property type="match status" value="1"/>
</dbReference>
<dbReference type="GO" id="GO:0046872">
    <property type="term" value="F:metal ion binding"/>
    <property type="evidence" value="ECO:0007669"/>
    <property type="project" value="UniProtKB-KW"/>
</dbReference>
<feature type="domain" description="2Fe-2S ferredoxin-type" evidence="9">
    <location>
        <begin position="42"/>
        <end position="141"/>
    </location>
</feature>
<dbReference type="AlphaFoldDB" id="A0ABD5SRC8"/>
<feature type="compositionally biased region" description="Polar residues" evidence="8">
    <location>
        <begin position="19"/>
        <end position="31"/>
    </location>
</feature>
<dbReference type="PROSITE" id="PS51839">
    <property type="entry name" value="4FE4S_HC3"/>
    <property type="match status" value="1"/>
</dbReference>
<keyword evidence="14" id="KW-1185">Reference proteome</keyword>